<feature type="region of interest" description="Disordered" evidence="1">
    <location>
        <begin position="148"/>
        <end position="217"/>
    </location>
</feature>
<evidence type="ECO:0000313" key="3">
    <source>
        <dbReference type="Proteomes" id="UP000199051"/>
    </source>
</evidence>
<protein>
    <submittedName>
        <fullName evidence="2">Uncharacterized protein</fullName>
    </submittedName>
</protein>
<feature type="compositionally biased region" description="Basic residues" evidence="1">
    <location>
        <begin position="159"/>
        <end position="179"/>
    </location>
</feature>
<keyword evidence="3" id="KW-1185">Reference proteome</keyword>
<name>A0A1H9VCP5_9PSEU</name>
<accession>A0A1H9VCP5</accession>
<sequence length="283" mass="30210">MDLPADELAGATAGLPPASANDRRLAPADPSRVKTRRRWSPPGLHDRWPTTHPRTTLANHPALTNVGPHTPLSGLAPTRPSQTLANHAPSNNVGQPRAPLQRWPTSAPRSRWCQPCSMGRTCFVWGDGARSVVRGQGHAFRPLLCGPATGSVGAPHKTSSPHRAKLKTRAPTQCRRRAVHPPAMPKASRPPVPSEAETRTPGTPLPARTGSQVGNHLGSRDHALECRYPLNHRCGAEPLPVIPSAFPTRHQVTVSDGADDGGSQAEFPVSQRIPQSLVPPTPS</sequence>
<evidence type="ECO:0000313" key="2">
    <source>
        <dbReference type="EMBL" id="SES19526.1"/>
    </source>
</evidence>
<feature type="compositionally biased region" description="Pro residues" evidence="1">
    <location>
        <begin position="182"/>
        <end position="193"/>
    </location>
</feature>
<dbReference type="STRING" id="155974.SAMN04487818_108268"/>
<dbReference type="Proteomes" id="UP000199051">
    <property type="component" value="Unassembled WGS sequence"/>
</dbReference>
<proteinExistence type="predicted"/>
<dbReference type="EMBL" id="FOGI01000008">
    <property type="protein sequence ID" value="SES19526.1"/>
    <property type="molecule type" value="Genomic_DNA"/>
</dbReference>
<gene>
    <name evidence="2" type="ORF">SAMN04487818_108268</name>
</gene>
<reference evidence="3" key="1">
    <citation type="submission" date="2016-10" db="EMBL/GenBank/DDBJ databases">
        <authorList>
            <person name="Varghese N."/>
            <person name="Submissions S."/>
        </authorList>
    </citation>
    <scope>NUCLEOTIDE SEQUENCE [LARGE SCALE GENOMIC DNA]</scope>
    <source>
        <strain evidence="3">DSM 44260</strain>
    </source>
</reference>
<evidence type="ECO:0000256" key="1">
    <source>
        <dbReference type="SAM" id="MobiDB-lite"/>
    </source>
</evidence>
<dbReference type="AlphaFoldDB" id="A0A1H9VCP5"/>
<feature type="region of interest" description="Disordered" evidence="1">
    <location>
        <begin position="1"/>
        <end position="111"/>
    </location>
</feature>
<feature type="region of interest" description="Disordered" evidence="1">
    <location>
        <begin position="247"/>
        <end position="283"/>
    </location>
</feature>
<feature type="compositionally biased region" description="Polar residues" evidence="1">
    <location>
        <begin position="79"/>
        <end position="94"/>
    </location>
</feature>
<organism evidence="2 3">
    <name type="scientific">Actinokineospora terrae</name>
    <dbReference type="NCBI Taxonomy" id="155974"/>
    <lineage>
        <taxon>Bacteria</taxon>
        <taxon>Bacillati</taxon>
        <taxon>Actinomycetota</taxon>
        <taxon>Actinomycetes</taxon>
        <taxon>Pseudonocardiales</taxon>
        <taxon>Pseudonocardiaceae</taxon>
        <taxon>Actinokineospora</taxon>
    </lineage>
</organism>